<dbReference type="Gene3D" id="1.10.150.20">
    <property type="entry name" value="5' to 3' exonuclease, C-terminal subdomain"/>
    <property type="match status" value="1"/>
</dbReference>
<dbReference type="InterPro" id="IPR019974">
    <property type="entry name" value="XPG_CS"/>
</dbReference>
<evidence type="ECO:0000256" key="7">
    <source>
        <dbReference type="ARBA" id="ARBA00022801"/>
    </source>
</evidence>
<feature type="compositionally biased region" description="Polar residues" evidence="14">
    <location>
        <begin position="604"/>
        <end position="619"/>
    </location>
</feature>
<feature type="region of interest" description="Disordered" evidence="14">
    <location>
        <begin position="584"/>
        <end position="619"/>
    </location>
</feature>
<dbReference type="CDD" id="cd09908">
    <property type="entry name" value="H3TH_EXO1"/>
    <property type="match status" value="1"/>
</dbReference>
<comment type="subcellular location">
    <subcellularLocation>
        <location evidence="2">Nucleus</location>
    </subcellularLocation>
</comment>
<proteinExistence type="inferred from homology"/>
<dbReference type="InterPro" id="IPR036279">
    <property type="entry name" value="5-3_exonuclease_C_sf"/>
</dbReference>
<dbReference type="PROSITE" id="PS00841">
    <property type="entry name" value="XPG_1"/>
    <property type="match status" value="1"/>
</dbReference>
<keyword evidence="11" id="KW-0238">DNA-binding</keyword>
<sequence length="704" mass="77690">MGISGLLPLLSEAQRKGHVKEFANKTVGVDSYIWLYKGAFSCAVQVGLGQPTSKYVTFFMTRARMLRHYGVEPLFVFDGGALPSKRETELERQRNRAERRQQAMRLWQQSKRKAAFEMFQKCLEATPQMARMVIEQLKAEGFRYLVAPFEADAQLAYLESQGITSASISEDSDLVVFGCQNIIFKLDQYGAATIFDRTRIHRTKAVNIKGWTDAQIRHMCILSGCDYAASAPGIGLKKAYRYVSRSSDIAMAVALMRADGVGVPEAYEDCVTRAELTFLYQRVYDPRSEMLVHVRPLAANAPPLDQMSFLGESLDPKVARGIALCEIDPFDHRPFELSPSPVSTTTSAEPSKLETSEQQQIRKQSTKSPTKTQAVSKPTSSRNATLVSFWKKSAFATISAKPTSASSSVAPQASSTVDIVVNKEEVTEDDQAVRVRFRARDTNSEIVSTDQQSKFFAKAKYVDTSPASAPEHVDVIDGHGDSDEVVVVEPEARPLQAVDTQLTKPSVVEVDRLESQNTLVADVLSSESQQEPVSAATTQVFYDSPLEELSPVEVEPKREVAALFAQFTHKEDIPAWMVTPKYRKDSKGTPISNEHSPTRCAVSRSAQTNSRRSGTPNTRCALTPVSQIKRRISAELVPRNFAEAGSTTPSPLKRKLQSFSYSAKNKFRCAPLANTHCIQGSTSSDVVDEIVDCSDSEKENAACA</sequence>
<evidence type="ECO:0000256" key="1">
    <source>
        <dbReference type="ARBA" id="ARBA00001946"/>
    </source>
</evidence>
<evidence type="ECO:0000256" key="9">
    <source>
        <dbReference type="ARBA" id="ARBA00022842"/>
    </source>
</evidence>
<evidence type="ECO:0000256" key="8">
    <source>
        <dbReference type="ARBA" id="ARBA00022839"/>
    </source>
</evidence>
<name>A0A2G5BFZ9_COERN</name>
<dbReference type="InterPro" id="IPR044752">
    <property type="entry name" value="PIN-like_EXO1"/>
</dbReference>
<dbReference type="PANTHER" id="PTHR11081">
    <property type="entry name" value="FLAP ENDONUCLEASE FAMILY MEMBER"/>
    <property type="match status" value="1"/>
</dbReference>
<dbReference type="InterPro" id="IPR006085">
    <property type="entry name" value="XPG_DNA_repair_N"/>
</dbReference>
<dbReference type="InterPro" id="IPR029060">
    <property type="entry name" value="PIN-like_dom_sf"/>
</dbReference>
<evidence type="ECO:0000313" key="18">
    <source>
        <dbReference type="Proteomes" id="UP000242474"/>
    </source>
</evidence>
<dbReference type="GO" id="GO:0005634">
    <property type="term" value="C:nucleus"/>
    <property type="evidence" value="ECO:0007669"/>
    <property type="project" value="UniProtKB-SubCell"/>
</dbReference>
<evidence type="ECO:0000259" key="15">
    <source>
        <dbReference type="SMART" id="SM00484"/>
    </source>
</evidence>
<keyword evidence="7" id="KW-0378">Hydrolase</keyword>
<dbReference type="SMART" id="SM00485">
    <property type="entry name" value="XPGN"/>
    <property type="match status" value="1"/>
</dbReference>
<keyword evidence="5" id="KW-0479">Metal-binding</keyword>
<comment type="similarity">
    <text evidence="3">Belongs to the XPG/RAD2 endonuclease family. EXO1 subfamily.</text>
</comment>
<dbReference type="STRING" id="763665.A0A2G5BFZ9"/>
<evidence type="ECO:0000256" key="6">
    <source>
        <dbReference type="ARBA" id="ARBA00022763"/>
    </source>
</evidence>
<keyword evidence="6" id="KW-0227">DNA damage</keyword>
<dbReference type="PRINTS" id="PR00853">
    <property type="entry name" value="XPGRADSUPER"/>
</dbReference>
<evidence type="ECO:0000256" key="5">
    <source>
        <dbReference type="ARBA" id="ARBA00022723"/>
    </source>
</evidence>
<dbReference type="SUPFAM" id="SSF88723">
    <property type="entry name" value="PIN domain-like"/>
    <property type="match status" value="1"/>
</dbReference>
<accession>A0A2G5BFZ9</accession>
<dbReference type="InterPro" id="IPR008918">
    <property type="entry name" value="HhH2"/>
</dbReference>
<dbReference type="SMART" id="SM00484">
    <property type="entry name" value="XPGI"/>
    <property type="match status" value="1"/>
</dbReference>
<dbReference type="GO" id="GO:0035312">
    <property type="term" value="F:5'-3' DNA exonuclease activity"/>
    <property type="evidence" value="ECO:0007669"/>
    <property type="project" value="InterPro"/>
</dbReference>
<keyword evidence="8" id="KW-0269">Exonuclease</keyword>
<feature type="domain" description="XPG-I" evidence="15">
    <location>
        <begin position="138"/>
        <end position="206"/>
    </location>
</feature>
<comment type="cofactor">
    <cofactor evidence="1">
        <name>Mg(2+)</name>
        <dbReference type="ChEBI" id="CHEBI:18420"/>
    </cofactor>
</comment>
<feature type="domain" description="XPG N-terminal" evidence="16">
    <location>
        <begin position="1"/>
        <end position="99"/>
    </location>
</feature>
<dbReference type="InterPro" id="IPR037315">
    <property type="entry name" value="EXO1_H3TH"/>
</dbReference>
<feature type="region of interest" description="Disordered" evidence="14">
    <location>
        <begin position="335"/>
        <end position="379"/>
    </location>
</feature>
<dbReference type="FunFam" id="3.40.50.1010:FF:000002">
    <property type="entry name" value="Exonuclease 1, putative"/>
    <property type="match status" value="1"/>
</dbReference>
<dbReference type="GO" id="GO:0017108">
    <property type="term" value="F:5'-flap endonuclease activity"/>
    <property type="evidence" value="ECO:0007669"/>
    <property type="project" value="TreeGrafter"/>
</dbReference>
<dbReference type="SMART" id="SM00279">
    <property type="entry name" value="HhH2"/>
    <property type="match status" value="1"/>
</dbReference>
<evidence type="ECO:0000256" key="11">
    <source>
        <dbReference type="ARBA" id="ARBA00023125"/>
    </source>
</evidence>
<dbReference type="FunFam" id="1.10.150.20:FF:000011">
    <property type="entry name" value="exonuclease 1"/>
    <property type="match status" value="1"/>
</dbReference>
<dbReference type="Proteomes" id="UP000242474">
    <property type="component" value="Unassembled WGS sequence"/>
</dbReference>
<feature type="compositionally biased region" description="Polar residues" evidence="14">
    <location>
        <begin position="340"/>
        <end position="349"/>
    </location>
</feature>
<keyword evidence="18" id="KW-1185">Reference proteome</keyword>
<evidence type="ECO:0000256" key="13">
    <source>
        <dbReference type="ARBA" id="ARBA00023242"/>
    </source>
</evidence>
<organism evidence="17 18">
    <name type="scientific">Coemansia reversa (strain ATCC 12441 / NRRL 1564)</name>
    <dbReference type="NCBI Taxonomy" id="763665"/>
    <lineage>
        <taxon>Eukaryota</taxon>
        <taxon>Fungi</taxon>
        <taxon>Fungi incertae sedis</taxon>
        <taxon>Zoopagomycota</taxon>
        <taxon>Kickxellomycotina</taxon>
        <taxon>Kickxellomycetes</taxon>
        <taxon>Kickxellales</taxon>
        <taxon>Kickxellaceae</taxon>
        <taxon>Coemansia</taxon>
    </lineage>
</organism>
<keyword evidence="10" id="KW-0267">Excision nuclease</keyword>
<dbReference type="OrthoDB" id="26491at2759"/>
<dbReference type="Pfam" id="PF00752">
    <property type="entry name" value="XPG_N"/>
    <property type="match status" value="1"/>
</dbReference>
<evidence type="ECO:0000256" key="2">
    <source>
        <dbReference type="ARBA" id="ARBA00004123"/>
    </source>
</evidence>
<dbReference type="EMBL" id="KZ303492">
    <property type="protein sequence ID" value="PIA17946.1"/>
    <property type="molecule type" value="Genomic_DNA"/>
</dbReference>
<evidence type="ECO:0000256" key="14">
    <source>
        <dbReference type="SAM" id="MobiDB-lite"/>
    </source>
</evidence>
<dbReference type="Pfam" id="PF00867">
    <property type="entry name" value="XPG_I"/>
    <property type="match status" value="1"/>
</dbReference>
<protein>
    <submittedName>
        <fullName evidence="17">PIN domain-like protein</fullName>
    </submittedName>
</protein>
<evidence type="ECO:0000256" key="12">
    <source>
        <dbReference type="ARBA" id="ARBA00023204"/>
    </source>
</evidence>
<reference evidence="17 18" key="1">
    <citation type="journal article" date="2015" name="Genome Biol. Evol.">
        <title>Phylogenomic analyses indicate that early fungi evolved digesting cell walls of algal ancestors of land plants.</title>
        <authorList>
            <person name="Chang Y."/>
            <person name="Wang S."/>
            <person name="Sekimoto S."/>
            <person name="Aerts A.L."/>
            <person name="Choi C."/>
            <person name="Clum A."/>
            <person name="LaButti K.M."/>
            <person name="Lindquist E.A."/>
            <person name="Yee Ngan C."/>
            <person name="Ohm R.A."/>
            <person name="Salamov A.A."/>
            <person name="Grigoriev I.V."/>
            <person name="Spatafora J.W."/>
            <person name="Berbee M.L."/>
        </authorList>
    </citation>
    <scope>NUCLEOTIDE SEQUENCE [LARGE SCALE GENOMIC DNA]</scope>
    <source>
        <strain evidence="17 18">NRRL 1564</strain>
    </source>
</reference>
<evidence type="ECO:0000259" key="16">
    <source>
        <dbReference type="SMART" id="SM00485"/>
    </source>
</evidence>
<evidence type="ECO:0000256" key="3">
    <source>
        <dbReference type="ARBA" id="ARBA00010563"/>
    </source>
</evidence>
<keyword evidence="12" id="KW-0234">DNA repair</keyword>
<dbReference type="AlphaFoldDB" id="A0A2G5BFZ9"/>
<dbReference type="GO" id="GO:0006281">
    <property type="term" value="P:DNA repair"/>
    <property type="evidence" value="ECO:0007669"/>
    <property type="project" value="UniProtKB-KW"/>
</dbReference>
<evidence type="ECO:0000256" key="4">
    <source>
        <dbReference type="ARBA" id="ARBA00022722"/>
    </source>
</evidence>
<gene>
    <name evidence="17" type="ORF">COEREDRAFT_7126</name>
</gene>
<dbReference type="SUPFAM" id="SSF47807">
    <property type="entry name" value="5' to 3' exonuclease, C-terminal subdomain"/>
    <property type="match status" value="1"/>
</dbReference>
<dbReference type="CDD" id="cd09857">
    <property type="entry name" value="PIN_EXO1"/>
    <property type="match status" value="1"/>
</dbReference>
<keyword evidence="9" id="KW-0460">Magnesium</keyword>
<evidence type="ECO:0000256" key="10">
    <source>
        <dbReference type="ARBA" id="ARBA00022881"/>
    </source>
</evidence>
<evidence type="ECO:0000313" key="17">
    <source>
        <dbReference type="EMBL" id="PIA17946.1"/>
    </source>
</evidence>
<dbReference type="PANTHER" id="PTHR11081:SF65">
    <property type="entry name" value="DNA DAMAGE-INDUCIBLE PROTEIN DIN7-RELATED"/>
    <property type="match status" value="1"/>
</dbReference>
<dbReference type="GO" id="GO:0003677">
    <property type="term" value="F:DNA binding"/>
    <property type="evidence" value="ECO:0007669"/>
    <property type="project" value="UniProtKB-KW"/>
</dbReference>
<dbReference type="GO" id="GO:0046872">
    <property type="term" value="F:metal ion binding"/>
    <property type="evidence" value="ECO:0007669"/>
    <property type="project" value="UniProtKB-KW"/>
</dbReference>
<dbReference type="InterPro" id="IPR006086">
    <property type="entry name" value="XPG-I_dom"/>
</dbReference>
<dbReference type="Gene3D" id="3.40.50.1010">
    <property type="entry name" value="5'-nuclease"/>
    <property type="match status" value="1"/>
</dbReference>
<keyword evidence="13" id="KW-0539">Nucleus</keyword>
<feature type="compositionally biased region" description="Polar residues" evidence="14">
    <location>
        <begin position="356"/>
        <end position="379"/>
    </location>
</feature>
<dbReference type="InterPro" id="IPR006084">
    <property type="entry name" value="XPG/Rad2"/>
</dbReference>
<keyword evidence="4" id="KW-0540">Nuclease</keyword>